<name>A0A1J0ESJ5_9PSED</name>
<keyword evidence="5" id="KW-0804">Transcription</keyword>
<feature type="domain" description="HTH lysR-type" evidence="6">
    <location>
        <begin position="6"/>
        <end position="63"/>
    </location>
</feature>
<dbReference type="Pfam" id="PF03466">
    <property type="entry name" value="LysR_substrate"/>
    <property type="match status" value="1"/>
</dbReference>
<dbReference type="FunFam" id="1.10.10.10:FF:000038">
    <property type="entry name" value="Glycine cleavage system transcriptional activator"/>
    <property type="match status" value="1"/>
</dbReference>
<dbReference type="GO" id="GO:0043565">
    <property type="term" value="F:sequence-specific DNA binding"/>
    <property type="evidence" value="ECO:0007669"/>
    <property type="project" value="TreeGrafter"/>
</dbReference>
<evidence type="ECO:0000313" key="8">
    <source>
        <dbReference type="Proteomes" id="UP000182567"/>
    </source>
</evidence>
<evidence type="ECO:0000256" key="2">
    <source>
        <dbReference type="ARBA" id="ARBA00023015"/>
    </source>
</evidence>
<evidence type="ECO:0000256" key="4">
    <source>
        <dbReference type="ARBA" id="ARBA00023159"/>
    </source>
</evidence>
<keyword evidence="3" id="KW-0238">DNA-binding</keyword>
<dbReference type="CDD" id="cd08432">
    <property type="entry name" value="PBP2_GcdR_TrpI_HvrB_AmpR_like"/>
    <property type="match status" value="1"/>
</dbReference>
<dbReference type="PANTHER" id="PTHR30537:SF74">
    <property type="entry name" value="HTH-TYPE TRANSCRIPTIONAL REGULATOR TRPI"/>
    <property type="match status" value="1"/>
</dbReference>
<dbReference type="Proteomes" id="UP000182567">
    <property type="component" value="Chromosome"/>
</dbReference>
<dbReference type="GeneID" id="46911696"/>
<dbReference type="RefSeq" id="WP_071555475.1">
    <property type="nucleotide sequence ID" value="NZ_CP017886.1"/>
</dbReference>
<evidence type="ECO:0000256" key="1">
    <source>
        <dbReference type="ARBA" id="ARBA00009437"/>
    </source>
</evidence>
<dbReference type="Pfam" id="PF00126">
    <property type="entry name" value="HTH_1"/>
    <property type="match status" value="1"/>
</dbReference>
<sequence>MINQLPPLNAVRAFVAAARHQSFSLAAEELHVSHSAVSRHIKRLEEHLAVQLFERRIRQSVLTPAGQRFYEQVSAGLSQIANAAAALKQQASLRTVKINVRPTFALRWLTPRLADFMALHPDIKPVVVTSTLAPDHARDGFDIVIRRGRDGWASDIHAQVLFEDDLLLVAAPSLIQRLPLDDLNALSRHTLLTAKTRREDWHNWALQFGETQSATQTTLQFDHMQPVLQAAVEGEGIALCPASLLGDDLSSGRLICPLPELRMPLPRYYYGVAPDVTAQTQVFLEWLFAQVEVDAGQVGRLIAG</sequence>
<evidence type="ECO:0000259" key="6">
    <source>
        <dbReference type="PROSITE" id="PS50931"/>
    </source>
</evidence>
<dbReference type="EMBL" id="CP017886">
    <property type="protein sequence ID" value="APC18939.1"/>
    <property type="molecule type" value="Genomic_DNA"/>
</dbReference>
<dbReference type="PROSITE" id="PS50931">
    <property type="entry name" value="HTH_LYSR"/>
    <property type="match status" value="1"/>
</dbReference>
<evidence type="ECO:0000256" key="3">
    <source>
        <dbReference type="ARBA" id="ARBA00023125"/>
    </source>
</evidence>
<accession>A0A1J0ESJ5</accession>
<dbReference type="AlphaFoldDB" id="A0A1J0ESJ5"/>
<dbReference type="InterPro" id="IPR005119">
    <property type="entry name" value="LysR_subst-bd"/>
</dbReference>
<dbReference type="InterPro" id="IPR058163">
    <property type="entry name" value="LysR-type_TF_proteobact-type"/>
</dbReference>
<dbReference type="SUPFAM" id="SSF53850">
    <property type="entry name" value="Periplasmic binding protein-like II"/>
    <property type="match status" value="1"/>
</dbReference>
<reference evidence="8" key="1">
    <citation type="submission" date="2016-10" db="EMBL/GenBank/DDBJ databases">
        <title>Pseudomonas frederiksbergensis ERGS4:02 complete genome.</title>
        <authorList>
            <person name="Kumar R."/>
            <person name="Acharya V."/>
            <person name="Singh D."/>
        </authorList>
    </citation>
    <scope>NUCLEOTIDE SEQUENCE [LARGE SCALE GENOMIC DNA]</scope>
    <source>
        <strain evidence="8">ERGS4:02</strain>
    </source>
</reference>
<dbReference type="OrthoDB" id="5526340at2"/>
<organism evidence="7 8">
    <name type="scientific">Pseudomonas frederiksbergensis</name>
    <dbReference type="NCBI Taxonomy" id="104087"/>
    <lineage>
        <taxon>Bacteria</taxon>
        <taxon>Pseudomonadati</taxon>
        <taxon>Pseudomonadota</taxon>
        <taxon>Gammaproteobacteria</taxon>
        <taxon>Pseudomonadales</taxon>
        <taxon>Pseudomonadaceae</taxon>
        <taxon>Pseudomonas</taxon>
    </lineage>
</organism>
<dbReference type="PRINTS" id="PR00039">
    <property type="entry name" value="HTHLYSR"/>
</dbReference>
<protein>
    <submittedName>
        <fullName evidence="7">LysR family transcriptional regulator</fullName>
    </submittedName>
</protein>
<dbReference type="InterPro" id="IPR036390">
    <property type="entry name" value="WH_DNA-bd_sf"/>
</dbReference>
<gene>
    <name evidence="7" type="ORF">BLL42_25745</name>
</gene>
<dbReference type="InterPro" id="IPR000847">
    <property type="entry name" value="LysR_HTH_N"/>
</dbReference>
<dbReference type="GO" id="GO:0003700">
    <property type="term" value="F:DNA-binding transcription factor activity"/>
    <property type="evidence" value="ECO:0007669"/>
    <property type="project" value="InterPro"/>
</dbReference>
<comment type="similarity">
    <text evidence="1">Belongs to the LysR transcriptional regulatory family.</text>
</comment>
<evidence type="ECO:0000313" key="7">
    <source>
        <dbReference type="EMBL" id="APC18939.1"/>
    </source>
</evidence>
<dbReference type="GO" id="GO:0009891">
    <property type="term" value="P:positive regulation of biosynthetic process"/>
    <property type="evidence" value="ECO:0007669"/>
    <property type="project" value="UniProtKB-ARBA"/>
</dbReference>
<proteinExistence type="inferred from homology"/>
<keyword evidence="2" id="KW-0805">Transcription regulation</keyword>
<dbReference type="GO" id="GO:0006351">
    <property type="term" value="P:DNA-templated transcription"/>
    <property type="evidence" value="ECO:0007669"/>
    <property type="project" value="TreeGrafter"/>
</dbReference>
<evidence type="ECO:0000256" key="5">
    <source>
        <dbReference type="ARBA" id="ARBA00023163"/>
    </source>
</evidence>
<dbReference type="SUPFAM" id="SSF46785">
    <property type="entry name" value="Winged helix' DNA-binding domain"/>
    <property type="match status" value="1"/>
</dbReference>
<dbReference type="InterPro" id="IPR036388">
    <property type="entry name" value="WH-like_DNA-bd_sf"/>
</dbReference>
<keyword evidence="4" id="KW-0010">Activator</keyword>
<dbReference type="Gene3D" id="3.40.190.10">
    <property type="entry name" value="Periplasmic binding protein-like II"/>
    <property type="match status" value="2"/>
</dbReference>
<dbReference type="PANTHER" id="PTHR30537">
    <property type="entry name" value="HTH-TYPE TRANSCRIPTIONAL REGULATOR"/>
    <property type="match status" value="1"/>
</dbReference>
<dbReference type="Gene3D" id="1.10.10.10">
    <property type="entry name" value="Winged helix-like DNA-binding domain superfamily/Winged helix DNA-binding domain"/>
    <property type="match status" value="1"/>
</dbReference>